<name>A0A7W9Z1W8_9HYPH</name>
<evidence type="ECO:0008006" key="4">
    <source>
        <dbReference type="Google" id="ProtNLM"/>
    </source>
</evidence>
<feature type="region of interest" description="Disordered" evidence="1">
    <location>
        <begin position="1"/>
        <end position="104"/>
    </location>
</feature>
<feature type="compositionally biased region" description="Basic residues" evidence="1">
    <location>
        <begin position="36"/>
        <end position="45"/>
    </location>
</feature>
<feature type="compositionally biased region" description="Basic and acidic residues" evidence="1">
    <location>
        <begin position="81"/>
        <end position="93"/>
    </location>
</feature>
<gene>
    <name evidence="2" type="ORF">HNQ75_004537</name>
</gene>
<dbReference type="Proteomes" id="UP000535501">
    <property type="component" value="Unassembled WGS sequence"/>
</dbReference>
<sequence length="142" mass="15140">MADENDTIVNADTTASADAVPNADVPAAVEAEPAPKKQRKPRMKKASSDMAGADTAVGPDGGNGPKKRGRKPKALGGAASTKREPVKRARKNEQAAAVEATSADDEMADLLQLEEENQRLRKLLAEKLRAENADLRKKLKLD</sequence>
<protein>
    <recommendedName>
        <fullName evidence="4">SyrB-like regulator</fullName>
    </recommendedName>
</protein>
<keyword evidence="3" id="KW-1185">Reference proteome</keyword>
<organism evidence="2 3">
    <name type="scientific">Pseudorhizobium flavum</name>
    <dbReference type="NCBI Taxonomy" id="1335061"/>
    <lineage>
        <taxon>Bacteria</taxon>
        <taxon>Pseudomonadati</taxon>
        <taxon>Pseudomonadota</taxon>
        <taxon>Alphaproteobacteria</taxon>
        <taxon>Hyphomicrobiales</taxon>
        <taxon>Rhizobiaceae</taxon>
        <taxon>Rhizobium/Agrobacterium group</taxon>
        <taxon>Pseudorhizobium</taxon>
    </lineage>
</organism>
<evidence type="ECO:0000313" key="3">
    <source>
        <dbReference type="Proteomes" id="UP000535501"/>
    </source>
</evidence>
<dbReference type="AlphaFoldDB" id="A0A7W9Z1W8"/>
<reference evidence="2 3" key="1">
    <citation type="submission" date="2020-08" db="EMBL/GenBank/DDBJ databases">
        <title>Genomic Encyclopedia of Type Strains, Phase IV (KMG-IV): sequencing the most valuable type-strain genomes for metagenomic binning, comparative biology and taxonomic classification.</title>
        <authorList>
            <person name="Goeker M."/>
        </authorList>
    </citation>
    <scope>NUCLEOTIDE SEQUENCE [LARGE SCALE GENOMIC DNA]</scope>
    <source>
        <strain evidence="2 3">DSM 102134</strain>
    </source>
</reference>
<evidence type="ECO:0000256" key="1">
    <source>
        <dbReference type="SAM" id="MobiDB-lite"/>
    </source>
</evidence>
<evidence type="ECO:0000313" key="2">
    <source>
        <dbReference type="EMBL" id="MBB6182548.1"/>
    </source>
</evidence>
<accession>A0A7W9Z1W8</accession>
<dbReference type="EMBL" id="JACHEJ010000039">
    <property type="protein sequence ID" value="MBB6182548.1"/>
    <property type="molecule type" value="Genomic_DNA"/>
</dbReference>
<feature type="compositionally biased region" description="Low complexity" evidence="1">
    <location>
        <begin position="15"/>
        <end position="32"/>
    </location>
</feature>
<comment type="caution">
    <text evidence="2">The sequence shown here is derived from an EMBL/GenBank/DDBJ whole genome shotgun (WGS) entry which is preliminary data.</text>
</comment>
<proteinExistence type="predicted"/>